<dbReference type="PANTHER" id="PTHR33048">
    <property type="entry name" value="PTH11-LIKE INTEGRAL MEMBRANE PROTEIN (AFU_ORTHOLOGUE AFUA_5G11245)"/>
    <property type="match status" value="1"/>
</dbReference>
<evidence type="ECO:0000256" key="5">
    <source>
        <dbReference type="ARBA" id="ARBA00038359"/>
    </source>
</evidence>
<evidence type="ECO:0000256" key="1">
    <source>
        <dbReference type="ARBA" id="ARBA00004141"/>
    </source>
</evidence>
<feature type="transmembrane region" description="Helical" evidence="7">
    <location>
        <begin position="12"/>
        <end position="31"/>
    </location>
</feature>
<evidence type="ECO:0000313" key="9">
    <source>
        <dbReference type="EMBL" id="KAL2278487.1"/>
    </source>
</evidence>
<comment type="caution">
    <text evidence="9">The sequence shown here is derived from an EMBL/GenBank/DDBJ whole genome shotgun (WGS) entry which is preliminary data.</text>
</comment>
<feature type="transmembrane region" description="Helical" evidence="7">
    <location>
        <begin position="211"/>
        <end position="235"/>
    </location>
</feature>
<dbReference type="InterPro" id="IPR049326">
    <property type="entry name" value="Rhodopsin_dom_fungi"/>
</dbReference>
<keyword evidence="2 7" id="KW-0812">Transmembrane</keyword>
<gene>
    <name evidence="9" type="ORF">FJTKL_14409</name>
</gene>
<reference evidence="9 10" key="1">
    <citation type="submission" date="2024-03" db="EMBL/GenBank/DDBJ databases">
        <title>A high-quality draft genome sequence of Diaporthe vaccinii, a causative agent of upright dieback and viscid rot disease in cranberry plants.</title>
        <authorList>
            <person name="Sarrasin M."/>
            <person name="Lang B.F."/>
            <person name="Burger G."/>
        </authorList>
    </citation>
    <scope>NUCLEOTIDE SEQUENCE [LARGE SCALE GENOMIC DNA]</scope>
    <source>
        <strain evidence="9 10">IS7</strain>
    </source>
</reference>
<feature type="compositionally biased region" description="Polar residues" evidence="6">
    <location>
        <begin position="386"/>
        <end position="396"/>
    </location>
</feature>
<feature type="transmembrane region" description="Helical" evidence="7">
    <location>
        <begin position="182"/>
        <end position="204"/>
    </location>
</feature>
<evidence type="ECO:0000256" key="7">
    <source>
        <dbReference type="SAM" id="Phobius"/>
    </source>
</evidence>
<sequence>MAWHQSIHLGQIIIWFGMGLCITKLSLRLTIRIICFQRLFVEDYLMGFALSITISTGVVLHTYLADIYLTSLPQEATGMSPGDYLSHVTVVWRVDGVAIILLALGIWTIKINFMLIFYRLGHQIRAYATFWWASVVVIVACGAVLLGILPYDCMFEDSGWVNAHCSTASKMSYIYSVYEANVAVDVVSDFIIIVFPISILWNAGISLCQKLVLSSIFSLVAFTIAVTIVRGSIFFGVYKSGDDASRKGLDPSWMVFWWFIELIVSFVVACLVSFRSLWTNMRQDNKKRRIQLERQRAKILTQQAPDRIRSLTAIRTSSALGNRWGRLLDTLADLEGTMLERNMPQHLPITVPSGELTVDFSQFGSVQLSTSEAKPPSPSHSSHGSTVNGSAASVTSEYAREPQALVEESNLLHHAKPPPSYHRPGAAG</sequence>
<evidence type="ECO:0000256" key="6">
    <source>
        <dbReference type="SAM" id="MobiDB-lite"/>
    </source>
</evidence>
<feature type="transmembrane region" description="Helical" evidence="7">
    <location>
        <begin position="130"/>
        <end position="151"/>
    </location>
</feature>
<keyword evidence="3 7" id="KW-1133">Transmembrane helix</keyword>
<feature type="transmembrane region" description="Helical" evidence="7">
    <location>
        <begin position="43"/>
        <end position="64"/>
    </location>
</feature>
<evidence type="ECO:0000256" key="2">
    <source>
        <dbReference type="ARBA" id="ARBA00022692"/>
    </source>
</evidence>
<feature type="region of interest" description="Disordered" evidence="6">
    <location>
        <begin position="367"/>
        <end position="428"/>
    </location>
</feature>
<evidence type="ECO:0000259" key="8">
    <source>
        <dbReference type="Pfam" id="PF20684"/>
    </source>
</evidence>
<protein>
    <recommendedName>
        <fullName evidence="8">Rhodopsin domain-containing protein</fullName>
    </recommendedName>
</protein>
<dbReference type="Pfam" id="PF20684">
    <property type="entry name" value="Fung_rhodopsin"/>
    <property type="match status" value="1"/>
</dbReference>
<evidence type="ECO:0000256" key="3">
    <source>
        <dbReference type="ARBA" id="ARBA00022989"/>
    </source>
</evidence>
<comment type="similarity">
    <text evidence="5">Belongs to the SAT4 family.</text>
</comment>
<organism evidence="9 10">
    <name type="scientific">Diaporthe vaccinii</name>
    <dbReference type="NCBI Taxonomy" id="105482"/>
    <lineage>
        <taxon>Eukaryota</taxon>
        <taxon>Fungi</taxon>
        <taxon>Dikarya</taxon>
        <taxon>Ascomycota</taxon>
        <taxon>Pezizomycotina</taxon>
        <taxon>Sordariomycetes</taxon>
        <taxon>Sordariomycetidae</taxon>
        <taxon>Diaporthales</taxon>
        <taxon>Diaporthaceae</taxon>
        <taxon>Diaporthe</taxon>
        <taxon>Diaporthe eres species complex</taxon>
    </lineage>
</organism>
<keyword evidence="10" id="KW-1185">Reference proteome</keyword>
<proteinExistence type="inferred from homology"/>
<feature type="transmembrane region" description="Helical" evidence="7">
    <location>
        <begin position="97"/>
        <end position="118"/>
    </location>
</feature>
<name>A0ABR4E7S8_9PEZI</name>
<dbReference type="InterPro" id="IPR052337">
    <property type="entry name" value="SAT4-like"/>
</dbReference>
<evidence type="ECO:0000256" key="4">
    <source>
        <dbReference type="ARBA" id="ARBA00023136"/>
    </source>
</evidence>
<accession>A0ABR4E7S8</accession>
<feature type="transmembrane region" description="Helical" evidence="7">
    <location>
        <begin position="255"/>
        <end position="278"/>
    </location>
</feature>
<comment type="subcellular location">
    <subcellularLocation>
        <location evidence="1">Membrane</location>
        <topology evidence="1">Multi-pass membrane protein</topology>
    </subcellularLocation>
</comment>
<evidence type="ECO:0000313" key="10">
    <source>
        <dbReference type="Proteomes" id="UP001600888"/>
    </source>
</evidence>
<dbReference type="PANTHER" id="PTHR33048:SF162">
    <property type="entry name" value="SATRATOXIN BIOSYNTHESIS SC1 CLUSTER PROTEIN 4"/>
    <property type="match status" value="1"/>
</dbReference>
<feature type="domain" description="Rhodopsin" evidence="8">
    <location>
        <begin position="27"/>
        <end position="278"/>
    </location>
</feature>
<dbReference type="Proteomes" id="UP001600888">
    <property type="component" value="Unassembled WGS sequence"/>
</dbReference>
<dbReference type="EMBL" id="JBAWTH010000086">
    <property type="protein sequence ID" value="KAL2278487.1"/>
    <property type="molecule type" value="Genomic_DNA"/>
</dbReference>
<keyword evidence="4 7" id="KW-0472">Membrane</keyword>